<dbReference type="PROSITE" id="PS51186">
    <property type="entry name" value="GNAT"/>
    <property type="match status" value="1"/>
</dbReference>
<dbReference type="Proteomes" id="UP001151002">
    <property type="component" value="Unassembled WGS sequence"/>
</dbReference>
<sequence length="294" mass="32253">MTTPPDSDLTAMQRAVQRTWTPDSHWHIGDLAWQSPSLPDRTVKLWRGSDGEVEAWARLTAPAHLDMHAPPELLPAVLDWFHATTGEVEQTVTAMNSDAELIAALRAAGYQEAAEPFFQHCVRDLDGHLPKPVLPSGYRVRTVEPGELAARAAVHRAAWRPKWIGSLQVPPVDLGDGESGMTTERYAKIADTWPYRRDLDLVVEAPDGTLAASALGWYDDVNQSALLEPVGTDPHHARRGLGAAVSLACLHAMRDAGATLAVVCPRGDDAYPVPRTLYHRIGFRDAGRTVAYRR</sequence>
<dbReference type="RefSeq" id="WP_267567092.1">
    <property type="nucleotide sequence ID" value="NZ_JAPNTZ010000012.1"/>
</dbReference>
<dbReference type="InterPro" id="IPR013653">
    <property type="entry name" value="GCN5-like_dom"/>
</dbReference>
<dbReference type="InterPro" id="IPR016181">
    <property type="entry name" value="Acyl_CoA_acyltransferase"/>
</dbReference>
<dbReference type="Gene3D" id="3.40.630.30">
    <property type="match status" value="1"/>
</dbReference>
<dbReference type="SUPFAM" id="SSF55729">
    <property type="entry name" value="Acyl-CoA N-acyltransferases (Nat)"/>
    <property type="match status" value="1"/>
</dbReference>
<accession>A0ABT4B800</accession>
<name>A0ABT4B800_9ACTN</name>
<proteinExistence type="predicted"/>
<dbReference type="EMBL" id="JAPNTZ010000012">
    <property type="protein sequence ID" value="MCY1142634.1"/>
    <property type="molecule type" value="Genomic_DNA"/>
</dbReference>
<feature type="domain" description="N-acetyltransferase" evidence="1">
    <location>
        <begin position="138"/>
        <end position="294"/>
    </location>
</feature>
<evidence type="ECO:0000259" key="1">
    <source>
        <dbReference type="PROSITE" id="PS51186"/>
    </source>
</evidence>
<organism evidence="2 3">
    <name type="scientific">Paractinoplanes pyxinae</name>
    <dbReference type="NCBI Taxonomy" id="2997416"/>
    <lineage>
        <taxon>Bacteria</taxon>
        <taxon>Bacillati</taxon>
        <taxon>Actinomycetota</taxon>
        <taxon>Actinomycetes</taxon>
        <taxon>Micromonosporales</taxon>
        <taxon>Micromonosporaceae</taxon>
        <taxon>Paractinoplanes</taxon>
    </lineage>
</organism>
<reference evidence="2" key="1">
    <citation type="submission" date="2022-11" db="EMBL/GenBank/DDBJ databases">
        <authorList>
            <person name="Somphong A."/>
            <person name="Phongsopitanun W."/>
        </authorList>
    </citation>
    <scope>NUCLEOTIDE SEQUENCE</scope>
    <source>
        <strain evidence="2">Pm04-4</strain>
    </source>
</reference>
<evidence type="ECO:0000313" key="2">
    <source>
        <dbReference type="EMBL" id="MCY1142634.1"/>
    </source>
</evidence>
<protein>
    <submittedName>
        <fullName evidence="2">GNAT family N-acetyltransferase</fullName>
    </submittedName>
</protein>
<dbReference type="Pfam" id="PF08445">
    <property type="entry name" value="FR47"/>
    <property type="match status" value="1"/>
</dbReference>
<keyword evidence="3" id="KW-1185">Reference proteome</keyword>
<comment type="caution">
    <text evidence="2">The sequence shown here is derived from an EMBL/GenBank/DDBJ whole genome shotgun (WGS) entry which is preliminary data.</text>
</comment>
<gene>
    <name evidence="2" type="ORF">OWR29_31955</name>
</gene>
<dbReference type="InterPro" id="IPR000182">
    <property type="entry name" value="GNAT_dom"/>
</dbReference>
<evidence type="ECO:0000313" key="3">
    <source>
        <dbReference type="Proteomes" id="UP001151002"/>
    </source>
</evidence>